<name>A0AAD8BFW2_BIOPF</name>
<accession>A0AAD8BFW2</accession>
<reference evidence="3" key="2">
    <citation type="submission" date="2023-04" db="EMBL/GenBank/DDBJ databases">
        <authorList>
            <person name="Bu L."/>
            <person name="Lu L."/>
            <person name="Laidemitt M.R."/>
            <person name="Zhang S.M."/>
            <person name="Mutuku M."/>
            <person name="Mkoji G."/>
            <person name="Steinauer M."/>
            <person name="Loker E.S."/>
        </authorList>
    </citation>
    <scope>NUCLEOTIDE SEQUENCE</scope>
    <source>
        <strain evidence="3">KasaAsao</strain>
        <tissue evidence="3">Whole Snail</tissue>
    </source>
</reference>
<sequence length="375" mass="42296">MAPTKRRDPQPEADSFVYCKGCEIRLHEFLSLTDNPEQLDQFLINHKVIPGIKYCSICSNRMRLALRDGNPTFVCQRIIYIKNPNKKKVRKICTKSVSQNRGTIFENSNLKSGPRSTICKLIAFWVMVPPPRIDFLCLELKMSRKTCLDWCSCLRQVCDFANQTGEKLGGVGKFVEVDKLKLKRKKECNLKSSWILGGIEQGSKNLFLTPVKTFDKNTLIKVIKEYVLPGTTIITYRLESLGCLENEGYFHVTVNNKKHFVDRVTGAHTQTIVRLWREVQSKLPKYGSRKENLSSHLAEFIFKHLHSNHLTRIHDMFTAIACAYNSINVEESNGLGHTGSSGISSGDNKPPTADIGIGTDSGISTANNETPPFLL</sequence>
<dbReference type="AlphaFoldDB" id="A0AAD8BFW2"/>
<feature type="region of interest" description="Disordered" evidence="1">
    <location>
        <begin position="337"/>
        <end position="375"/>
    </location>
</feature>
<evidence type="ECO:0000313" key="4">
    <source>
        <dbReference type="Proteomes" id="UP001233172"/>
    </source>
</evidence>
<evidence type="ECO:0000313" key="3">
    <source>
        <dbReference type="EMBL" id="KAK0053879.1"/>
    </source>
</evidence>
<feature type="compositionally biased region" description="Polar residues" evidence="1">
    <location>
        <begin position="361"/>
        <end position="375"/>
    </location>
</feature>
<reference evidence="3" key="1">
    <citation type="journal article" date="2023" name="PLoS Negl. Trop. Dis.">
        <title>A genome sequence for Biomphalaria pfeifferi, the major vector snail for the human-infecting parasite Schistosoma mansoni.</title>
        <authorList>
            <person name="Bu L."/>
            <person name="Lu L."/>
            <person name="Laidemitt M.R."/>
            <person name="Zhang S.M."/>
            <person name="Mutuku M."/>
            <person name="Mkoji G."/>
            <person name="Steinauer M."/>
            <person name="Loker E.S."/>
        </authorList>
    </citation>
    <scope>NUCLEOTIDE SEQUENCE</scope>
    <source>
        <strain evidence="3">KasaAsao</strain>
    </source>
</reference>
<evidence type="ECO:0000259" key="2">
    <source>
        <dbReference type="SMART" id="SM01126"/>
    </source>
</evidence>
<proteinExistence type="predicted"/>
<dbReference type="SMART" id="SM01126">
    <property type="entry name" value="DDE_Tnp_IS1595"/>
    <property type="match status" value="1"/>
</dbReference>
<dbReference type="InterPro" id="IPR053164">
    <property type="entry name" value="IS1016-like_transposase"/>
</dbReference>
<dbReference type="InterPro" id="IPR024445">
    <property type="entry name" value="Tnp_ISXO2-like"/>
</dbReference>
<keyword evidence="4" id="KW-1185">Reference proteome</keyword>
<dbReference type="PANTHER" id="PTHR47163">
    <property type="entry name" value="DDE_TNP_IS1595 DOMAIN-CONTAINING PROTEIN"/>
    <property type="match status" value="1"/>
</dbReference>
<protein>
    <recommendedName>
        <fullName evidence="2">ISXO2-like transposase domain-containing protein</fullName>
    </recommendedName>
</protein>
<organism evidence="3 4">
    <name type="scientific">Biomphalaria pfeifferi</name>
    <name type="common">Bloodfluke planorb</name>
    <name type="synonym">Freshwater snail</name>
    <dbReference type="NCBI Taxonomy" id="112525"/>
    <lineage>
        <taxon>Eukaryota</taxon>
        <taxon>Metazoa</taxon>
        <taxon>Spiralia</taxon>
        <taxon>Lophotrochozoa</taxon>
        <taxon>Mollusca</taxon>
        <taxon>Gastropoda</taxon>
        <taxon>Heterobranchia</taxon>
        <taxon>Euthyneura</taxon>
        <taxon>Panpulmonata</taxon>
        <taxon>Hygrophila</taxon>
        <taxon>Lymnaeoidea</taxon>
        <taxon>Planorbidae</taxon>
        <taxon>Biomphalaria</taxon>
    </lineage>
</organism>
<dbReference type="PANTHER" id="PTHR47163:SF2">
    <property type="entry name" value="SI:DKEY-17M8.2"/>
    <property type="match status" value="1"/>
</dbReference>
<dbReference type="Proteomes" id="UP001233172">
    <property type="component" value="Unassembled WGS sequence"/>
</dbReference>
<gene>
    <name evidence="3" type="ORF">Bpfe_016623</name>
</gene>
<feature type="domain" description="ISXO2-like transposase" evidence="2">
    <location>
        <begin position="167"/>
        <end position="303"/>
    </location>
</feature>
<evidence type="ECO:0000256" key="1">
    <source>
        <dbReference type="SAM" id="MobiDB-lite"/>
    </source>
</evidence>
<feature type="compositionally biased region" description="Polar residues" evidence="1">
    <location>
        <begin position="338"/>
        <end position="347"/>
    </location>
</feature>
<dbReference type="EMBL" id="JASAOG010000082">
    <property type="protein sequence ID" value="KAK0053879.1"/>
    <property type="molecule type" value="Genomic_DNA"/>
</dbReference>
<comment type="caution">
    <text evidence="3">The sequence shown here is derived from an EMBL/GenBank/DDBJ whole genome shotgun (WGS) entry which is preliminary data.</text>
</comment>
<dbReference type="Pfam" id="PF12762">
    <property type="entry name" value="DDE_Tnp_IS1595"/>
    <property type="match status" value="1"/>
</dbReference>